<reference evidence="1 2" key="1">
    <citation type="submission" date="2018-11" db="EMBL/GenBank/DDBJ databases">
        <title>Genome assembly of Steccherinum ochraceum LE-BIN_3174, the white-rot fungus of the Steccherinaceae family (The Residual Polyporoid clade, Polyporales, Basidiomycota).</title>
        <authorList>
            <person name="Fedorova T.V."/>
            <person name="Glazunova O.A."/>
            <person name="Landesman E.O."/>
            <person name="Moiseenko K.V."/>
            <person name="Psurtseva N.V."/>
            <person name="Savinova O.S."/>
            <person name="Shakhova N.V."/>
            <person name="Tyazhelova T.V."/>
            <person name="Vasina D.V."/>
        </authorList>
    </citation>
    <scope>NUCLEOTIDE SEQUENCE [LARGE SCALE GENOMIC DNA]</scope>
    <source>
        <strain evidence="1 2">LE-BIN_3174</strain>
    </source>
</reference>
<evidence type="ECO:0000313" key="2">
    <source>
        <dbReference type="Proteomes" id="UP000292702"/>
    </source>
</evidence>
<organism evidence="1 2">
    <name type="scientific">Steccherinum ochraceum</name>
    <dbReference type="NCBI Taxonomy" id="92696"/>
    <lineage>
        <taxon>Eukaryota</taxon>
        <taxon>Fungi</taxon>
        <taxon>Dikarya</taxon>
        <taxon>Basidiomycota</taxon>
        <taxon>Agaricomycotina</taxon>
        <taxon>Agaricomycetes</taxon>
        <taxon>Polyporales</taxon>
        <taxon>Steccherinaceae</taxon>
        <taxon>Steccherinum</taxon>
    </lineage>
</organism>
<name>A0A4R0RFC0_9APHY</name>
<proteinExistence type="predicted"/>
<evidence type="ECO:0000313" key="1">
    <source>
        <dbReference type="EMBL" id="TCD65423.1"/>
    </source>
</evidence>
<gene>
    <name evidence="1" type="ORF">EIP91_002679</name>
</gene>
<protein>
    <submittedName>
        <fullName evidence="1">Uncharacterized protein</fullName>
    </submittedName>
</protein>
<dbReference type="EMBL" id="RWJN01000181">
    <property type="protein sequence ID" value="TCD65423.1"/>
    <property type="molecule type" value="Genomic_DNA"/>
</dbReference>
<sequence>MLSLEAPGLLVKSEPLADVLPPDTDSAEMKIEPSEITGVGAVRDELVETFNPELNICRLCHHHLVDETDIVDHYFTWHRIALVNIAEGYVYPIFPTAHVDPDHIRCPICRTTVERSLHGVKLLQIHALGCADQIQTLDRAIQVDAPSEPSAAADGELAESGQHSAFQSDALGGVPVLSPNAGFPDAAVHSFLSSLPIPRQQMPLFVRLGACGIMSLQDLLALNQVTRLDPPRARDLLLANGLNYAHWITLRHHLSLLADGDPSKLEDDDGFLQSFLELCSPPLGHRLAVLTAAGMLGREDVHAVANSPQAHWPAMKDFLSSHGFTFVETLSFRRSLSAFSQATAVTYSALDAKHPLVTFFMTLQGTVATRLPVDIFGRVGLETADDLDDLCRLSDQEVEEVLDELSKEGLTWMECKAVRAGLIRRAEKYKSLGVDGTSKDIVTQSGNT</sequence>
<dbReference type="Proteomes" id="UP000292702">
    <property type="component" value="Unassembled WGS sequence"/>
</dbReference>
<keyword evidence="2" id="KW-1185">Reference proteome</keyword>
<comment type="caution">
    <text evidence="1">The sequence shown here is derived from an EMBL/GenBank/DDBJ whole genome shotgun (WGS) entry which is preliminary data.</text>
</comment>
<accession>A0A4R0RFC0</accession>
<dbReference type="AlphaFoldDB" id="A0A4R0RFC0"/>